<proteinExistence type="predicted"/>
<dbReference type="OrthoDB" id="5184241at2"/>
<keyword evidence="2" id="KW-1185">Reference proteome</keyword>
<accession>A0A7J5UMW6</accession>
<name>A0A7J5UMW6_9MICO</name>
<dbReference type="AlphaFoldDB" id="A0A7J5UMW6"/>
<dbReference type="EMBL" id="WHJE01000058">
    <property type="protein sequence ID" value="KAE8763735.1"/>
    <property type="molecule type" value="Genomic_DNA"/>
</dbReference>
<comment type="caution">
    <text evidence="1">The sequence shown here is derived from an EMBL/GenBank/DDBJ whole genome shotgun (WGS) entry which is preliminary data.</text>
</comment>
<evidence type="ECO:0000313" key="2">
    <source>
        <dbReference type="Proteomes" id="UP000451860"/>
    </source>
</evidence>
<protein>
    <recommendedName>
        <fullName evidence="3">DNA-binding protein</fullName>
    </recommendedName>
</protein>
<gene>
    <name evidence="1" type="ORF">GB883_12615</name>
</gene>
<dbReference type="RefSeq" id="WP_152203899.1">
    <property type="nucleotide sequence ID" value="NZ_VUKF01000037.1"/>
</dbReference>
<sequence>MFVVTADQHASTAHGDKVAELLATLAPWAARPPARGAVALPLERTVGDEVQTVLTTPEAALDLALHLMRLGEWAVGIGAGAVNEPLAETSRASSGPAFVHARNAVERARGRGVPAPVVVAGEDTEAARQATALVQLLASVVRRRSAAGWEVADLLQPDVRQKDVAARLGISEQAVSQRVRSALLEEELGVRPLAAALIERAAGAARGEDEGSAT</sequence>
<evidence type="ECO:0008006" key="3">
    <source>
        <dbReference type="Google" id="ProtNLM"/>
    </source>
</evidence>
<dbReference type="Proteomes" id="UP000451860">
    <property type="component" value="Unassembled WGS sequence"/>
</dbReference>
<reference evidence="1 2" key="1">
    <citation type="submission" date="2019-10" db="EMBL/GenBank/DDBJ databases">
        <title>Georgenia wutianyii sp. nov. and Georgenia yuyongxinii sp. nov. isolated from plateau pika (Ochotona curzoniae) in the Qinghai-Tibet plateau of China.</title>
        <authorList>
            <person name="Tian Z."/>
        </authorList>
    </citation>
    <scope>NUCLEOTIDE SEQUENCE [LARGE SCALE GENOMIC DNA]</scope>
    <source>
        <strain evidence="1 2">DSM 21501</strain>
    </source>
</reference>
<organism evidence="1 2">
    <name type="scientific">Georgenia thermotolerans</name>
    <dbReference type="NCBI Taxonomy" id="527326"/>
    <lineage>
        <taxon>Bacteria</taxon>
        <taxon>Bacillati</taxon>
        <taxon>Actinomycetota</taxon>
        <taxon>Actinomycetes</taxon>
        <taxon>Micrococcales</taxon>
        <taxon>Bogoriellaceae</taxon>
        <taxon>Georgenia</taxon>
    </lineage>
</organism>
<evidence type="ECO:0000313" key="1">
    <source>
        <dbReference type="EMBL" id="KAE8763735.1"/>
    </source>
</evidence>